<dbReference type="Gene3D" id="3.40.50.2000">
    <property type="entry name" value="Glycogen Phosphorylase B"/>
    <property type="match status" value="2"/>
</dbReference>
<evidence type="ECO:0000259" key="5">
    <source>
        <dbReference type="Pfam" id="PF06722"/>
    </source>
</evidence>
<dbReference type="InterPro" id="IPR010610">
    <property type="entry name" value="EryCIII-like_C"/>
</dbReference>
<dbReference type="SUPFAM" id="SSF53756">
    <property type="entry name" value="UDP-Glycosyltransferase/glycogen phosphorylase"/>
    <property type="match status" value="1"/>
</dbReference>
<keyword evidence="8" id="KW-1185">Reference proteome</keyword>
<comment type="similarity">
    <text evidence="1">Belongs to the glycosyltransferase 28 family.</text>
</comment>
<evidence type="ECO:0000313" key="8">
    <source>
        <dbReference type="Proteomes" id="UP000326979"/>
    </source>
</evidence>
<dbReference type="GO" id="GO:0016758">
    <property type="term" value="F:hexosyltransferase activity"/>
    <property type="evidence" value="ECO:0007669"/>
    <property type="project" value="UniProtKB-ARBA"/>
</dbReference>
<accession>A0A5N8W444</accession>
<feature type="chain" id="PRO_5024809796" evidence="4">
    <location>
        <begin position="27"/>
        <end position="385"/>
    </location>
</feature>
<keyword evidence="3" id="KW-0808">Transferase</keyword>
<feature type="domain" description="Erythromycin biosynthesis protein CIII-like N-terminal" evidence="6">
    <location>
        <begin position="94"/>
        <end position="221"/>
    </location>
</feature>
<evidence type="ECO:0000256" key="2">
    <source>
        <dbReference type="ARBA" id="ARBA00022676"/>
    </source>
</evidence>
<dbReference type="GO" id="GO:0008194">
    <property type="term" value="F:UDP-glycosyltransferase activity"/>
    <property type="evidence" value="ECO:0007669"/>
    <property type="project" value="InterPro"/>
</dbReference>
<dbReference type="InterPro" id="IPR048284">
    <property type="entry name" value="EryCIII-like_N"/>
</dbReference>
<evidence type="ECO:0000256" key="4">
    <source>
        <dbReference type="SAM" id="SignalP"/>
    </source>
</evidence>
<dbReference type="AlphaFoldDB" id="A0A5N8W444"/>
<dbReference type="InterPro" id="IPR050426">
    <property type="entry name" value="Glycosyltransferase_28"/>
</dbReference>
<dbReference type="OrthoDB" id="3863369at2"/>
<feature type="signal peptide" evidence="4">
    <location>
        <begin position="1"/>
        <end position="26"/>
    </location>
</feature>
<sequence length="385" mass="40750">MRTLFVTGGGPATVFALAPLATAARAAGHQVFMAANHEIMPAVTASGLPALPVTEQPLGHFISRDRAGRAVPLPLGRPVAEQGLFTGRWFARMAAASLPPLLRFGERWRPDLVVGGTTTYAAALLARHLAVPYVRATWDAIDARHIHPGADEELAPELAELGLERVPEPDLFVDVCPPSLRPGGAAPALPMRFALGNRHRELEPWMYTRPEGRRRICLTAGSQVTREGAHKLFEFLARAVLELKPLDAEVLVACPDALAPGLREACGDALGNAGWMPLDVVARTCDLLVHHGGGVTTLTGMTAGVPQVIVPGAEMLADTARRLAGYGAAVTLPTCDETPDAVGAACHQVLSDTGFTELARRLSAEIAALPTPHDVVGRMTELTHG</sequence>
<keyword evidence="2" id="KW-0328">Glycosyltransferase</keyword>
<dbReference type="PANTHER" id="PTHR48050:SF13">
    <property type="entry name" value="STEROL 3-BETA-GLUCOSYLTRANSFERASE UGT80A2"/>
    <property type="match status" value="1"/>
</dbReference>
<dbReference type="RefSeq" id="WP_152784222.1">
    <property type="nucleotide sequence ID" value="NZ_BAABEQ010000031.1"/>
</dbReference>
<dbReference type="PANTHER" id="PTHR48050">
    <property type="entry name" value="STEROL 3-BETA-GLUCOSYLTRANSFERASE"/>
    <property type="match status" value="1"/>
</dbReference>
<dbReference type="Pfam" id="PF21036">
    <property type="entry name" value="EryCIII-like_N"/>
    <property type="match status" value="1"/>
</dbReference>
<gene>
    <name evidence="7" type="ORF">FNH04_14625</name>
</gene>
<evidence type="ECO:0000256" key="3">
    <source>
        <dbReference type="ARBA" id="ARBA00022679"/>
    </source>
</evidence>
<dbReference type="GO" id="GO:0017000">
    <property type="term" value="P:antibiotic biosynthetic process"/>
    <property type="evidence" value="ECO:0007669"/>
    <property type="project" value="UniProtKB-ARBA"/>
</dbReference>
<reference evidence="7 8" key="1">
    <citation type="submission" date="2019-07" db="EMBL/GenBank/DDBJ databases">
        <title>New species of Amycolatopsis and Streptomyces.</title>
        <authorList>
            <person name="Duangmal K."/>
            <person name="Teo W.F.A."/>
            <person name="Lipun K."/>
        </authorList>
    </citation>
    <scope>NUCLEOTIDE SEQUENCE [LARGE SCALE GENOMIC DNA]</scope>
    <source>
        <strain evidence="7 8">TISTR 2346</strain>
    </source>
</reference>
<dbReference type="CDD" id="cd03784">
    <property type="entry name" value="GT1_Gtf-like"/>
    <property type="match status" value="1"/>
</dbReference>
<dbReference type="EMBL" id="VJZE01000081">
    <property type="protein sequence ID" value="MPY41098.1"/>
    <property type="molecule type" value="Genomic_DNA"/>
</dbReference>
<name>A0A5N8W444_9ACTN</name>
<evidence type="ECO:0000256" key="1">
    <source>
        <dbReference type="ARBA" id="ARBA00006962"/>
    </source>
</evidence>
<dbReference type="InterPro" id="IPR002213">
    <property type="entry name" value="UDP_glucos_trans"/>
</dbReference>
<organism evidence="7 8">
    <name type="scientific">Streptomyces phyllanthi</name>
    <dbReference type="NCBI Taxonomy" id="1803180"/>
    <lineage>
        <taxon>Bacteria</taxon>
        <taxon>Bacillati</taxon>
        <taxon>Actinomycetota</taxon>
        <taxon>Actinomycetes</taxon>
        <taxon>Kitasatosporales</taxon>
        <taxon>Streptomycetaceae</taxon>
        <taxon>Streptomyces</taxon>
    </lineage>
</organism>
<evidence type="ECO:0000259" key="6">
    <source>
        <dbReference type="Pfam" id="PF21036"/>
    </source>
</evidence>
<protein>
    <submittedName>
        <fullName evidence="7">DUF1205 domain-containing protein</fullName>
    </submittedName>
</protein>
<dbReference type="Pfam" id="PF06722">
    <property type="entry name" value="EryCIII-like_C"/>
    <property type="match status" value="1"/>
</dbReference>
<evidence type="ECO:0000313" key="7">
    <source>
        <dbReference type="EMBL" id="MPY41098.1"/>
    </source>
</evidence>
<comment type="caution">
    <text evidence="7">The sequence shown here is derived from an EMBL/GenBank/DDBJ whole genome shotgun (WGS) entry which is preliminary data.</text>
</comment>
<feature type="domain" description="Erythromycin biosynthesis protein CIII-like C-terminal" evidence="5">
    <location>
        <begin position="242"/>
        <end position="382"/>
    </location>
</feature>
<proteinExistence type="inferred from homology"/>
<keyword evidence="4" id="KW-0732">Signal</keyword>
<dbReference type="Proteomes" id="UP000326979">
    <property type="component" value="Unassembled WGS sequence"/>
</dbReference>